<dbReference type="SUPFAM" id="SSF56672">
    <property type="entry name" value="DNA/RNA polymerases"/>
    <property type="match status" value="1"/>
</dbReference>
<dbReference type="EMBL" id="JADFTS010000091">
    <property type="protein sequence ID" value="KAF9586816.1"/>
    <property type="molecule type" value="Genomic_DNA"/>
</dbReference>
<evidence type="ECO:0000313" key="1">
    <source>
        <dbReference type="EMBL" id="KAF9586816.1"/>
    </source>
</evidence>
<dbReference type="Pfam" id="PF05919">
    <property type="entry name" value="Mitovir_RNA_pol"/>
    <property type="match status" value="1"/>
</dbReference>
<name>A0A835GSG1_9MAGN</name>
<gene>
    <name evidence="1" type="ORF">IFM89_039962</name>
</gene>
<organism evidence="1 2">
    <name type="scientific">Coptis chinensis</name>
    <dbReference type="NCBI Taxonomy" id="261450"/>
    <lineage>
        <taxon>Eukaryota</taxon>
        <taxon>Viridiplantae</taxon>
        <taxon>Streptophyta</taxon>
        <taxon>Embryophyta</taxon>
        <taxon>Tracheophyta</taxon>
        <taxon>Spermatophyta</taxon>
        <taxon>Magnoliopsida</taxon>
        <taxon>Ranunculales</taxon>
        <taxon>Ranunculaceae</taxon>
        <taxon>Coptidoideae</taxon>
        <taxon>Coptis</taxon>
    </lineage>
</organism>
<proteinExistence type="predicted"/>
<evidence type="ECO:0008006" key="3">
    <source>
        <dbReference type="Google" id="ProtNLM"/>
    </source>
</evidence>
<reference evidence="1 2" key="1">
    <citation type="submission" date="2020-10" db="EMBL/GenBank/DDBJ databases">
        <title>The Coptis chinensis genome and diversification of protoberbering-type alkaloids.</title>
        <authorList>
            <person name="Wang B."/>
            <person name="Shu S."/>
            <person name="Song C."/>
            <person name="Liu Y."/>
        </authorList>
    </citation>
    <scope>NUCLEOTIDE SEQUENCE [LARGE SCALE GENOMIC DNA]</scope>
    <source>
        <strain evidence="1">HL-2020</strain>
        <tissue evidence="1">Leaf</tissue>
    </source>
</reference>
<dbReference type="PANTHER" id="PTHR34456">
    <property type="entry name" value="MITOVIRUS RNA-DEPENDENT RNA POLYMERASE"/>
    <property type="match status" value="1"/>
</dbReference>
<sequence length="147" mass="16580">MLLPTLFYMMGQPLGSLGSWPAFALCHHLVIQFCAQRAYGTFGFKDYALLGDDVCIADDKMAKELYSLMCALGVKIAWDKSRVSYTGAFEMAKLWSTKGMWTSVLFPLSLFDQCLCRLRYFTTFPLLSPILTLISEACSDLRTRSEV</sequence>
<dbReference type="InterPro" id="IPR043502">
    <property type="entry name" value="DNA/RNA_pol_sf"/>
</dbReference>
<evidence type="ECO:0000313" key="2">
    <source>
        <dbReference type="Proteomes" id="UP000631114"/>
    </source>
</evidence>
<protein>
    <recommendedName>
        <fullName evidence="3">RNA-dependent RNA polymerase</fullName>
    </recommendedName>
</protein>
<comment type="caution">
    <text evidence="1">The sequence shown here is derived from an EMBL/GenBank/DDBJ whole genome shotgun (WGS) entry which is preliminary data.</text>
</comment>
<accession>A0A835GSG1</accession>
<dbReference type="PANTHER" id="PTHR34456:SF13">
    <property type="entry name" value="REVERSE TRANSCRIPTASE DOMAIN-CONTAINING PROTEIN"/>
    <property type="match status" value="1"/>
</dbReference>
<dbReference type="InterPro" id="IPR008686">
    <property type="entry name" value="RNA_pol_mitovir"/>
</dbReference>
<dbReference type="AlphaFoldDB" id="A0A835GSG1"/>
<dbReference type="Proteomes" id="UP000631114">
    <property type="component" value="Unassembled WGS sequence"/>
</dbReference>
<keyword evidence="2" id="KW-1185">Reference proteome</keyword>
<dbReference type="OrthoDB" id="1750590at2759"/>